<dbReference type="KEGG" id="ddz:DSYM_00430"/>
<dbReference type="GO" id="GO:0020037">
    <property type="term" value="F:heme binding"/>
    <property type="evidence" value="ECO:0007669"/>
    <property type="project" value="TreeGrafter"/>
</dbReference>
<keyword evidence="11 13" id="KW-0472">Membrane</keyword>
<evidence type="ECO:0000256" key="1">
    <source>
        <dbReference type="ARBA" id="ARBA00001970"/>
    </source>
</evidence>
<evidence type="ECO:0000256" key="11">
    <source>
        <dbReference type="ARBA" id="ARBA00023136"/>
    </source>
</evidence>
<proteinExistence type="inferred from homology"/>
<dbReference type="GO" id="GO:0009055">
    <property type="term" value="F:electron transfer activity"/>
    <property type="evidence" value="ECO:0007669"/>
    <property type="project" value="InterPro"/>
</dbReference>
<protein>
    <submittedName>
        <fullName evidence="15">Cytochrome b</fullName>
    </submittedName>
</protein>
<evidence type="ECO:0000256" key="13">
    <source>
        <dbReference type="SAM" id="Phobius"/>
    </source>
</evidence>
<dbReference type="PANTHER" id="PTHR30529:SF1">
    <property type="entry name" value="CYTOCHROME B561 HOMOLOG 2"/>
    <property type="match status" value="1"/>
</dbReference>
<keyword evidence="7" id="KW-0479">Metal-binding</keyword>
<comment type="cofactor">
    <cofactor evidence="1">
        <name>heme b</name>
        <dbReference type="ChEBI" id="CHEBI:60344"/>
    </cofactor>
</comment>
<keyword evidence="8" id="KW-0249">Electron transport</keyword>
<evidence type="ECO:0000256" key="12">
    <source>
        <dbReference type="ARBA" id="ARBA00037975"/>
    </source>
</evidence>
<dbReference type="SUPFAM" id="SSF81342">
    <property type="entry name" value="Transmembrane di-heme cytochromes"/>
    <property type="match status" value="1"/>
</dbReference>
<keyword evidence="4" id="KW-1003">Cell membrane</keyword>
<name>A0A809S833_9PROT</name>
<evidence type="ECO:0000256" key="2">
    <source>
        <dbReference type="ARBA" id="ARBA00004651"/>
    </source>
</evidence>
<evidence type="ECO:0000256" key="6">
    <source>
        <dbReference type="ARBA" id="ARBA00022692"/>
    </source>
</evidence>
<dbReference type="Pfam" id="PF01292">
    <property type="entry name" value="Ni_hydr_CYTB"/>
    <property type="match status" value="1"/>
</dbReference>
<evidence type="ECO:0000256" key="8">
    <source>
        <dbReference type="ARBA" id="ARBA00022982"/>
    </source>
</evidence>
<dbReference type="GO" id="GO:0046872">
    <property type="term" value="F:metal ion binding"/>
    <property type="evidence" value="ECO:0007669"/>
    <property type="project" value="UniProtKB-KW"/>
</dbReference>
<evidence type="ECO:0000256" key="4">
    <source>
        <dbReference type="ARBA" id="ARBA00022475"/>
    </source>
</evidence>
<sequence>MTLPTIGYGRTAIALHWLIALLIFCAFPLGVYMHELPFSPGRLKLYSYHKWIGVTVFLLAIARVAWRIGHPAPPPAGMPAWQRIASVATHHLLYVLILAVPVSGWLMSSAKGFQTVYLGMIPLPDLLAKDKELGDMLTTVHQILNFTMAALVITHVAAALKHYVVDRDEVLGRMIPLLDRKK</sequence>
<comment type="similarity">
    <text evidence="12">Belongs to the cytochrome b561 family.</text>
</comment>
<dbReference type="EMBL" id="AP021857">
    <property type="protein sequence ID" value="BBO19344.1"/>
    <property type="molecule type" value="Genomic_DNA"/>
</dbReference>
<dbReference type="PANTHER" id="PTHR30529">
    <property type="entry name" value="CYTOCHROME B561"/>
    <property type="match status" value="1"/>
</dbReference>
<keyword evidence="5" id="KW-0349">Heme</keyword>
<keyword evidence="3" id="KW-0813">Transport</keyword>
<accession>A0A809S833</accession>
<evidence type="ECO:0000259" key="14">
    <source>
        <dbReference type="Pfam" id="PF01292"/>
    </source>
</evidence>
<keyword evidence="9 13" id="KW-1133">Transmembrane helix</keyword>
<dbReference type="GO" id="GO:0005886">
    <property type="term" value="C:plasma membrane"/>
    <property type="evidence" value="ECO:0007669"/>
    <property type="project" value="UniProtKB-SubCell"/>
</dbReference>
<feature type="transmembrane region" description="Helical" evidence="13">
    <location>
        <begin position="48"/>
        <end position="66"/>
    </location>
</feature>
<dbReference type="Proteomes" id="UP000662914">
    <property type="component" value="Chromosome"/>
</dbReference>
<comment type="subcellular location">
    <subcellularLocation>
        <location evidence="2">Cell membrane</location>
        <topology evidence="2">Multi-pass membrane protein</topology>
    </subcellularLocation>
</comment>
<evidence type="ECO:0000313" key="15">
    <source>
        <dbReference type="EMBL" id="BBO19344.1"/>
    </source>
</evidence>
<evidence type="ECO:0000256" key="5">
    <source>
        <dbReference type="ARBA" id="ARBA00022617"/>
    </source>
</evidence>
<keyword evidence="6 13" id="KW-0812">Transmembrane</keyword>
<dbReference type="AlphaFoldDB" id="A0A809S833"/>
<feature type="transmembrane region" description="Helical" evidence="13">
    <location>
        <begin position="12"/>
        <end position="33"/>
    </location>
</feature>
<gene>
    <name evidence="15" type="ORF">DSYM_00430</name>
</gene>
<dbReference type="GO" id="GO:0022904">
    <property type="term" value="P:respiratory electron transport chain"/>
    <property type="evidence" value="ECO:0007669"/>
    <property type="project" value="InterPro"/>
</dbReference>
<feature type="transmembrane region" description="Helical" evidence="13">
    <location>
        <begin position="87"/>
        <end position="107"/>
    </location>
</feature>
<reference evidence="15" key="1">
    <citation type="journal article" name="DNA Res.">
        <title>The physiological potential of anammox bacteria as revealed by their core genome structure.</title>
        <authorList>
            <person name="Okubo T."/>
            <person name="Toyoda A."/>
            <person name="Fukuhara K."/>
            <person name="Uchiyama I."/>
            <person name="Harigaya Y."/>
            <person name="Kuroiwa M."/>
            <person name="Suzuki T."/>
            <person name="Murakami Y."/>
            <person name="Suwa Y."/>
            <person name="Takami H."/>
        </authorList>
    </citation>
    <scope>NUCLEOTIDE SEQUENCE</scope>
    <source>
        <strain evidence="15">317325-3</strain>
    </source>
</reference>
<feature type="domain" description="Cytochrome b561 bacterial/Ni-hydrogenase" evidence="14">
    <location>
        <begin position="8"/>
        <end position="176"/>
    </location>
</feature>
<evidence type="ECO:0000256" key="10">
    <source>
        <dbReference type="ARBA" id="ARBA00023004"/>
    </source>
</evidence>
<evidence type="ECO:0000256" key="3">
    <source>
        <dbReference type="ARBA" id="ARBA00022448"/>
    </source>
</evidence>
<dbReference type="InterPro" id="IPR016174">
    <property type="entry name" value="Di-haem_cyt_TM"/>
</dbReference>
<dbReference type="InterPro" id="IPR011577">
    <property type="entry name" value="Cyt_b561_bac/Ni-Hgenase"/>
</dbReference>
<organism evidence="15 16">
    <name type="scientific">Candidatus Desulfobacillus denitrificans</name>
    <dbReference type="NCBI Taxonomy" id="2608985"/>
    <lineage>
        <taxon>Bacteria</taxon>
        <taxon>Pseudomonadati</taxon>
        <taxon>Pseudomonadota</taxon>
        <taxon>Betaproteobacteria</taxon>
        <taxon>Candidatus Desulfobacillus</taxon>
    </lineage>
</organism>
<evidence type="ECO:0000256" key="7">
    <source>
        <dbReference type="ARBA" id="ARBA00022723"/>
    </source>
</evidence>
<evidence type="ECO:0000256" key="9">
    <source>
        <dbReference type="ARBA" id="ARBA00022989"/>
    </source>
</evidence>
<keyword evidence="10" id="KW-0408">Iron</keyword>
<dbReference type="InterPro" id="IPR052168">
    <property type="entry name" value="Cytochrome_b561_oxidase"/>
</dbReference>
<evidence type="ECO:0000313" key="16">
    <source>
        <dbReference type="Proteomes" id="UP000662914"/>
    </source>
</evidence>
<feature type="transmembrane region" description="Helical" evidence="13">
    <location>
        <begin position="143"/>
        <end position="164"/>
    </location>
</feature>